<feature type="compositionally biased region" description="Basic and acidic residues" evidence="1">
    <location>
        <begin position="1"/>
        <end position="11"/>
    </location>
</feature>
<accession>A0ABR2PRE8</accession>
<gene>
    <name evidence="2" type="ORF">V6N11_062057</name>
</gene>
<feature type="region of interest" description="Disordered" evidence="1">
    <location>
        <begin position="1"/>
        <end position="58"/>
    </location>
</feature>
<sequence length="173" mass="18924">MESKDTVDSRSRGANNPGSRGARSGSDRYIGRGGSSHYSSNEFGPSHSKPAQKRANGTHVVVASLSSASEHKMSTIGLGDGFSSSSAWVGVPGQVSMDDIMKMGRPQNKAFAVPNQIFLNKALVISTMQFLLQQQYIPIYRTMFSRCRMIRTYEPDVSKNQNVSPRDECPPPH</sequence>
<keyword evidence="3" id="KW-1185">Reference proteome</keyword>
<evidence type="ECO:0000313" key="3">
    <source>
        <dbReference type="Proteomes" id="UP001396334"/>
    </source>
</evidence>
<reference evidence="2 3" key="1">
    <citation type="journal article" date="2024" name="G3 (Bethesda)">
        <title>Genome assembly of Hibiscus sabdariffa L. provides insights into metabolisms of medicinal natural products.</title>
        <authorList>
            <person name="Kim T."/>
        </authorList>
    </citation>
    <scope>NUCLEOTIDE SEQUENCE [LARGE SCALE GENOMIC DNA]</scope>
    <source>
        <strain evidence="2">TK-2024</strain>
        <tissue evidence="2">Old leaves</tissue>
    </source>
</reference>
<dbReference type="EMBL" id="JBBPBN010000052">
    <property type="protein sequence ID" value="KAK8991032.1"/>
    <property type="molecule type" value="Genomic_DNA"/>
</dbReference>
<name>A0ABR2PRE8_9ROSI</name>
<dbReference type="PANTHER" id="PTHR46445:SF3">
    <property type="entry name" value="RNA POLYMERASE II DEGRADATION FACTOR-LIKE PROTEIN (DUF1296)-RELATED"/>
    <property type="match status" value="1"/>
</dbReference>
<comment type="caution">
    <text evidence="2">The sequence shown here is derived from an EMBL/GenBank/DDBJ whole genome shotgun (WGS) entry which is preliminary data.</text>
</comment>
<proteinExistence type="predicted"/>
<dbReference type="Proteomes" id="UP001396334">
    <property type="component" value="Unassembled WGS sequence"/>
</dbReference>
<evidence type="ECO:0000256" key="1">
    <source>
        <dbReference type="SAM" id="MobiDB-lite"/>
    </source>
</evidence>
<organism evidence="2 3">
    <name type="scientific">Hibiscus sabdariffa</name>
    <name type="common">roselle</name>
    <dbReference type="NCBI Taxonomy" id="183260"/>
    <lineage>
        <taxon>Eukaryota</taxon>
        <taxon>Viridiplantae</taxon>
        <taxon>Streptophyta</taxon>
        <taxon>Embryophyta</taxon>
        <taxon>Tracheophyta</taxon>
        <taxon>Spermatophyta</taxon>
        <taxon>Magnoliopsida</taxon>
        <taxon>eudicotyledons</taxon>
        <taxon>Gunneridae</taxon>
        <taxon>Pentapetalae</taxon>
        <taxon>rosids</taxon>
        <taxon>malvids</taxon>
        <taxon>Malvales</taxon>
        <taxon>Malvaceae</taxon>
        <taxon>Malvoideae</taxon>
        <taxon>Hibiscus</taxon>
    </lineage>
</organism>
<evidence type="ECO:0000313" key="2">
    <source>
        <dbReference type="EMBL" id="KAK8991032.1"/>
    </source>
</evidence>
<protein>
    <submittedName>
        <fullName evidence="2">Uncharacterized protein</fullName>
    </submittedName>
</protein>
<dbReference type="PANTHER" id="PTHR46445">
    <property type="entry name" value="RNA POLYMERASE II DEGRADATION FACTOR-LIKE PROTEIN (DUF1296)"/>
    <property type="match status" value="1"/>
</dbReference>